<evidence type="ECO:0000313" key="4">
    <source>
        <dbReference type="Proteomes" id="UP000185491"/>
    </source>
</evidence>
<evidence type="ECO:0000313" key="3">
    <source>
        <dbReference type="EMBL" id="APT93681.1"/>
    </source>
</evidence>
<dbReference type="SUPFAM" id="SSF55729">
    <property type="entry name" value="Acyl-CoA N-acyltransferases (Nat)"/>
    <property type="match status" value="1"/>
</dbReference>
<accession>A0A1L7D6L3</accession>
<sequence>MSGSAQARSPQAQGAGDSATPSDAVLTFVFMANLAAQEATGDSAASTSPERVLNRLKGSTESQTYLFPVSAGAAPLCEVSELGLPLIPAVGPMPELDFVGFIHISLPLLEETSNAEVECILDVEYLPMPGEDLSAEGRRLTDWMAAQALELVKKLGRSRVQVGVLFPRGKDCSFDPMAQSYAQLGFVPKHSEQQMKIAVPDNPPVPMLDKHTMVRVWPDYDICPDYLGQVLDLLTVASTDAHNGTLTVEPIVWTPARLADAYARLRDRRAHTLLVALIRKSQIVAMAELSRQDHGDPEVAEWTLTVTHRDCRMRGFAWAAKLAALRACAKLWPGVTRTYTSVAGDDPAMLRINQRLGAEVISTSEAWELDL</sequence>
<dbReference type="KEGG" id="cpho:CPHO_05085"/>
<feature type="compositionally biased region" description="Polar residues" evidence="1">
    <location>
        <begin position="1"/>
        <end position="12"/>
    </location>
</feature>
<proteinExistence type="predicted"/>
<dbReference type="Pfam" id="PF00583">
    <property type="entry name" value="Acetyltransf_1"/>
    <property type="match status" value="1"/>
</dbReference>
<feature type="domain" description="N-acetyltransferase" evidence="2">
    <location>
        <begin position="253"/>
        <end position="357"/>
    </location>
</feature>
<dbReference type="Proteomes" id="UP000185491">
    <property type="component" value="Chromosome"/>
</dbReference>
<name>A0A1L7D6L3_9CORY</name>
<reference evidence="3 4" key="1">
    <citation type="submission" date="2014-08" db="EMBL/GenBank/DDBJ databases">
        <title>Complete genome sequence of Corynebacterium phocae M408/89/1(T)(=DSM 44612(T)), isolated from the common seal (Phoca vitulina).</title>
        <authorList>
            <person name="Ruckert C."/>
            <person name="Albersmeier A."/>
            <person name="Winkler A."/>
            <person name="Kalinowski J."/>
        </authorList>
    </citation>
    <scope>NUCLEOTIDE SEQUENCE [LARGE SCALE GENOMIC DNA]</scope>
    <source>
        <strain evidence="3 4">M408/89/1</strain>
    </source>
</reference>
<protein>
    <submittedName>
        <fullName evidence="3">GNAT family acetyltransferase</fullName>
    </submittedName>
</protein>
<keyword evidence="3" id="KW-0808">Transferase</keyword>
<dbReference type="Gene3D" id="3.40.630.30">
    <property type="match status" value="1"/>
</dbReference>
<gene>
    <name evidence="3" type="ORF">CPHO_05085</name>
</gene>
<dbReference type="InterPro" id="IPR000182">
    <property type="entry name" value="GNAT_dom"/>
</dbReference>
<dbReference type="STRING" id="161895.CPHO_05085"/>
<feature type="region of interest" description="Disordered" evidence="1">
    <location>
        <begin position="1"/>
        <end position="20"/>
    </location>
</feature>
<dbReference type="InterPro" id="IPR016181">
    <property type="entry name" value="Acyl_CoA_acyltransferase"/>
</dbReference>
<evidence type="ECO:0000256" key="1">
    <source>
        <dbReference type="SAM" id="MobiDB-lite"/>
    </source>
</evidence>
<keyword evidence="4" id="KW-1185">Reference proteome</keyword>
<organism evidence="3 4">
    <name type="scientific">Corynebacterium phocae</name>
    <dbReference type="NCBI Taxonomy" id="161895"/>
    <lineage>
        <taxon>Bacteria</taxon>
        <taxon>Bacillati</taxon>
        <taxon>Actinomycetota</taxon>
        <taxon>Actinomycetes</taxon>
        <taxon>Mycobacteriales</taxon>
        <taxon>Corynebacteriaceae</taxon>
        <taxon>Corynebacterium</taxon>
    </lineage>
</organism>
<dbReference type="EMBL" id="CP009249">
    <property type="protein sequence ID" value="APT93681.1"/>
    <property type="molecule type" value="Genomic_DNA"/>
</dbReference>
<dbReference type="AlphaFoldDB" id="A0A1L7D6L3"/>
<evidence type="ECO:0000259" key="2">
    <source>
        <dbReference type="Pfam" id="PF00583"/>
    </source>
</evidence>
<dbReference type="GO" id="GO:0016747">
    <property type="term" value="F:acyltransferase activity, transferring groups other than amino-acyl groups"/>
    <property type="evidence" value="ECO:0007669"/>
    <property type="project" value="InterPro"/>
</dbReference>
<dbReference type="OrthoDB" id="4408039at2"/>